<accession>A0A511W4K6</accession>
<comment type="caution">
    <text evidence="1">The sequence shown here is derived from an EMBL/GenBank/DDBJ whole genome shotgun (WGS) entry which is preliminary data.</text>
</comment>
<evidence type="ECO:0000313" key="2">
    <source>
        <dbReference type="Proteomes" id="UP000321440"/>
    </source>
</evidence>
<dbReference type="AlphaFoldDB" id="A0A511W4K6"/>
<evidence type="ECO:0000313" key="1">
    <source>
        <dbReference type="EMBL" id="GEN46015.1"/>
    </source>
</evidence>
<keyword evidence="2" id="KW-1185">Reference proteome</keyword>
<protein>
    <submittedName>
        <fullName evidence="1">Short-chain dehydrogenase</fullName>
    </submittedName>
</protein>
<name>A0A511W4K6_9BACI</name>
<dbReference type="Proteomes" id="UP000321440">
    <property type="component" value="Unassembled WGS sequence"/>
</dbReference>
<reference evidence="1 2" key="1">
    <citation type="submission" date="2019-07" db="EMBL/GenBank/DDBJ databases">
        <title>Whole genome shotgun sequence of Alkalibacillus haloalkaliphilus NBRC 103110.</title>
        <authorList>
            <person name="Hosoyama A."/>
            <person name="Uohara A."/>
            <person name="Ohji S."/>
            <person name="Ichikawa N."/>
        </authorList>
    </citation>
    <scope>NUCLEOTIDE SEQUENCE [LARGE SCALE GENOMIC DNA]</scope>
    <source>
        <strain evidence="1 2">NBRC 103110</strain>
    </source>
</reference>
<organism evidence="1 2">
    <name type="scientific">Alkalibacillus haloalkaliphilus</name>
    <dbReference type="NCBI Taxonomy" id="94136"/>
    <lineage>
        <taxon>Bacteria</taxon>
        <taxon>Bacillati</taxon>
        <taxon>Bacillota</taxon>
        <taxon>Bacilli</taxon>
        <taxon>Bacillales</taxon>
        <taxon>Bacillaceae</taxon>
        <taxon>Alkalibacillus</taxon>
    </lineage>
</organism>
<dbReference type="EMBL" id="BJYA01000012">
    <property type="protein sequence ID" value="GEN46015.1"/>
    <property type="molecule type" value="Genomic_DNA"/>
</dbReference>
<sequence>MLRDATLWVANQARFVSVIGRTEEKMEQVTRDQSNVNAILADYKNEKQLMSKLQEAQKLYGSFDLVVAWVHNIPGKDPLSVIMKSVNNNNEWSLFHVTGSSADLEEIRASLEVPSYCRYSQVQLGFMVDESLNRSRWLTHNEISKGVIDAINKQKDQYIIGQLEPWDQRP</sequence>
<proteinExistence type="predicted"/>
<gene>
    <name evidence="1" type="ORF">AHA02nite_17910</name>
</gene>